<evidence type="ECO:0000313" key="3">
    <source>
        <dbReference type="Proteomes" id="UP001345963"/>
    </source>
</evidence>
<feature type="region of interest" description="Disordered" evidence="1">
    <location>
        <begin position="1"/>
        <end position="24"/>
    </location>
</feature>
<gene>
    <name evidence="2" type="ORF">ATANTOWER_005339</name>
</gene>
<dbReference type="EMBL" id="JAHUTI010011429">
    <property type="protein sequence ID" value="MED6236174.1"/>
    <property type="molecule type" value="Genomic_DNA"/>
</dbReference>
<name>A0ABU7AEI2_9TELE</name>
<accession>A0ABU7AEI2</accession>
<evidence type="ECO:0000256" key="1">
    <source>
        <dbReference type="SAM" id="MobiDB-lite"/>
    </source>
</evidence>
<keyword evidence="3" id="KW-1185">Reference proteome</keyword>
<organism evidence="2 3">
    <name type="scientific">Ataeniobius toweri</name>
    <dbReference type="NCBI Taxonomy" id="208326"/>
    <lineage>
        <taxon>Eukaryota</taxon>
        <taxon>Metazoa</taxon>
        <taxon>Chordata</taxon>
        <taxon>Craniata</taxon>
        <taxon>Vertebrata</taxon>
        <taxon>Euteleostomi</taxon>
        <taxon>Actinopterygii</taxon>
        <taxon>Neopterygii</taxon>
        <taxon>Teleostei</taxon>
        <taxon>Neoteleostei</taxon>
        <taxon>Acanthomorphata</taxon>
        <taxon>Ovalentaria</taxon>
        <taxon>Atherinomorphae</taxon>
        <taxon>Cyprinodontiformes</taxon>
        <taxon>Goodeidae</taxon>
        <taxon>Ataeniobius</taxon>
    </lineage>
</organism>
<evidence type="ECO:0000313" key="2">
    <source>
        <dbReference type="EMBL" id="MED6236174.1"/>
    </source>
</evidence>
<feature type="non-terminal residue" evidence="2">
    <location>
        <position position="1"/>
    </location>
</feature>
<proteinExistence type="predicted"/>
<dbReference type="Proteomes" id="UP001345963">
    <property type="component" value="Unassembled WGS sequence"/>
</dbReference>
<reference evidence="2 3" key="1">
    <citation type="submission" date="2021-07" db="EMBL/GenBank/DDBJ databases">
        <authorList>
            <person name="Palmer J.M."/>
        </authorList>
    </citation>
    <scope>NUCLEOTIDE SEQUENCE [LARGE SCALE GENOMIC DNA]</scope>
    <source>
        <strain evidence="2 3">AT_MEX2019</strain>
        <tissue evidence="2">Muscle</tissue>
    </source>
</reference>
<comment type="caution">
    <text evidence="2">The sequence shown here is derived from an EMBL/GenBank/DDBJ whole genome shotgun (WGS) entry which is preliminary data.</text>
</comment>
<sequence>KNDTEALNMETRKDKGGEDEKKDAWLDGFMEGREKNGGMMKEGRRMCCGKLRHQQSSSHFKQNKRIQNRWIFSWKRIMRMMKNRCGTWRQDMLTAESECWVCSATCGERTAKVRSPRTTGCPKRRVGSKDGQRTGLCKFDKGHIEIALQLGQSMPQTLDPVGCFLSAGVRVYQRGARKEKCHADFLADHDLFSSASPTSVIHSALPFLSN</sequence>
<protein>
    <submittedName>
        <fullName evidence="2">Uncharacterized protein</fullName>
    </submittedName>
</protein>